<gene>
    <name evidence="2" type="ORF">SCLCIDRAFT_32006</name>
</gene>
<evidence type="ECO:0000259" key="1">
    <source>
        <dbReference type="Pfam" id="PF01926"/>
    </source>
</evidence>
<protein>
    <recommendedName>
        <fullName evidence="1">G domain-containing protein</fullName>
    </recommendedName>
</protein>
<dbReference type="Proteomes" id="UP000053989">
    <property type="component" value="Unassembled WGS sequence"/>
</dbReference>
<dbReference type="STRING" id="1036808.A0A0C2YUB1"/>
<dbReference type="GO" id="GO:0005525">
    <property type="term" value="F:GTP binding"/>
    <property type="evidence" value="ECO:0007669"/>
    <property type="project" value="InterPro"/>
</dbReference>
<keyword evidence="3" id="KW-1185">Reference proteome</keyword>
<proteinExistence type="predicted"/>
<dbReference type="AlphaFoldDB" id="A0A0C2YUB1"/>
<feature type="domain" description="G" evidence="1">
    <location>
        <begin position="135"/>
        <end position="262"/>
    </location>
</feature>
<evidence type="ECO:0000313" key="3">
    <source>
        <dbReference type="Proteomes" id="UP000053989"/>
    </source>
</evidence>
<reference evidence="2 3" key="1">
    <citation type="submission" date="2014-04" db="EMBL/GenBank/DDBJ databases">
        <authorList>
            <consortium name="DOE Joint Genome Institute"/>
            <person name="Kuo A."/>
            <person name="Kohler A."/>
            <person name="Nagy L.G."/>
            <person name="Floudas D."/>
            <person name="Copeland A."/>
            <person name="Barry K.W."/>
            <person name="Cichocki N."/>
            <person name="Veneault-Fourrey C."/>
            <person name="LaButti K."/>
            <person name="Lindquist E.A."/>
            <person name="Lipzen A."/>
            <person name="Lundell T."/>
            <person name="Morin E."/>
            <person name="Murat C."/>
            <person name="Sun H."/>
            <person name="Tunlid A."/>
            <person name="Henrissat B."/>
            <person name="Grigoriev I.V."/>
            <person name="Hibbett D.S."/>
            <person name="Martin F."/>
            <person name="Nordberg H.P."/>
            <person name="Cantor M.N."/>
            <person name="Hua S.X."/>
        </authorList>
    </citation>
    <scope>NUCLEOTIDE SEQUENCE [LARGE SCALE GENOMIC DNA]</scope>
    <source>
        <strain evidence="2 3">Foug A</strain>
    </source>
</reference>
<dbReference type="EMBL" id="KN822185">
    <property type="protein sequence ID" value="KIM53248.1"/>
    <property type="molecule type" value="Genomic_DNA"/>
</dbReference>
<dbReference type="InParanoid" id="A0A0C2YUB1"/>
<dbReference type="InterPro" id="IPR006073">
    <property type="entry name" value="GTP-bd"/>
</dbReference>
<organism evidence="2 3">
    <name type="scientific">Scleroderma citrinum Foug A</name>
    <dbReference type="NCBI Taxonomy" id="1036808"/>
    <lineage>
        <taxon>Eukaryota</taxon>
        <taxon>Fungi</taxon>
        <taxon>Dikarya</taxon>
        <taxon>Basidiomycota</taxon>
        <taxon>Agaricomycotina</taxon>
        <taxon>Agaricomycetes</taxon>
        <taxon>Agaricomycetidae</taxon>
        <taxon>Boletales</taxon>
        <taxon>Sclerodermatineae</taxon>
        <taxon>Sclerodermataceae</taxon>
        <taxon>Scleroderma</taxon>
    </lineage>
</organism>
<evidence type="ECO:0000313" key="2">
    <source>
        <dbReference type="EMBL" id="KIM53248.1"/>
    </source>
</evidence>
<dbReference type="Gene3D" id="3.40.50.300">
    <property type="entry name" value="P-loop containing nucleotide triphosphate hydrolases"/>
    <property type="match status" value="1"/>
</dbReference>
<accession>A0A0C2YUB1</accession>
<reference evidence="3" key="2">
    <citation type="submission" date="2015-01" db="EMBL/GenBank/DDBJ databases">
        <title>Evolutionary Origins and Diversification of the Mycorrhizal Mutualists.</title>
        <authorList>
            <consortium name="DOE Joint Genome Institute"/>
            <consortium name="Mycorrhizal Genomics Consortium"/>
            <person name="Kohler A."/>
            <person name="Kuo A."/>
            <person name="Nagy L.G."/>
            <person name="Floudas D."/>
            <person name="Copeland A."/>
            <person name="Barry K.W."/>
            <person name="Cichocki N."/>
            <person name="Veneault-Fourrey C."/>
            <person name="LaButti K."/>
            <person name="Lindquist E.A."/>
            <person name="Lipzen A."/>
            <person name="Lundell T."/>
            <person name="Morin E."/>
            <person name="Murat C."/>
            <person name="Riley R."/>
            <person name="Ohm R."/>
            <person name="Sun H."/>
            <person name="Tunlid A."/>
            <person name="Henrissat B."/>
            <person name="Grigoriev I.V."/>
            <person name="Hibbett D.S."/>
            <person name="Martin F."/>
        </authorList>
    </citation>
    <scope>NUCLEOTIDE SEQUENCE [LARGE SCALE GENOMIC DNA]</scope>
    <source>
        <strain evidence="3">Foug A</strain>
    </source>
</reference>
<sequence length="594" mass="66992">MSSTGRRISGIELKCRKKVTVESAELTINDRSHRLGPPNNNVLCADFDPVPIETSQGSYVLLVKYQSYLWQKSRKVEFKPSEVLNNPQDNEFRKVSGKFEAVLKLSPVSPDLVGVDAGPLPPTIEGILKQCPRFRVLVIGKSGVGKSTLINHTFGIKNAFAEHDKRGLADITKGLISEQNNRFILHDSKGFEQGEDDTLSVVTKFIEERRNHQDIKEQLHAVWLCFQIPNAEAGQRMMETGMEEFLQKKKEILGDVPTIFVFTKYDMLTTAVEADLLERGEDYTQADVETKAKQTVEEQCVEPIKTLTEETSIPYIAVSKEHRGELGGLIQLTYQKVSEYFGNKPGTATSAVSTVAVIAQRVAPDLKIEGSIKVGKERYWQAIFTGRVFFGRSIKDCLRVIHDDIIGVWNFRDDNKLLLSEEFREMMMNLVDLLDRPMDCPPPHRNETMSSIRSEAAPLVAFLPITLPFAAGLKLVNWAHNIYKQTTEVQRNFIAYIADLTNVLDILFTLTASRSEENLNIRTIKVAYTAYYRSTRRAHVHTQIRECSLTIFGSSVISAVETLVRQRYDIDKELAKKIGEVSAGGLKGEEPWYP</sequence>
<dbReference type="Pfam" id="PF01926">
    <property type="entry name" value="MMR_HSR1"/>
    <property type="match status" value="1"/>
</dbReference>
<dbReference type="HOGENOM" id="CLU_023805_2_2_1"/>
<dbReference type="SUPFAM" id="SSF52540">
    <property type="entry name" value="P-loop containing nucleoside triphosphate hydrolases"/>
    <property type="match status" value="1"/>
</dbReference>
<dbReference type="OrthoDB" id="391988at2759"/>
<name>A0A0C2YUB1_9AGAM</name>
<dbReference type="InterPro" id="IPR027417">
    <property type="entry name" value="P-loop_NTPase"/>
</dbReference>
<dbReference type="CDD" id="cd00882">
    <property type="entry name" value="Ras_like_GTPase"/>
    <property type="match status" value="1"/>
</dbReference>